<feature type="region of interest" description="Disordered" evidence="8">
    <location>
        <begin position="186"/>
        <end position="235"/>
    </location>
</feature>
<evidence type="ECO:0000256" key="3">
    <source>
        <dbReference type="ARBA" id="ARBA00022989"/>
    </source>
</evidence>
<dbReference type="InterPro" id="IPR017452">
    <property type="entry name" value="GPCR_Rhodpsn_7TM"/>
</dbReference>
<dbReference type="PANTHER" id="PTHR24243:SF230">
    <property type="entry name" value="G-PROTEIN COUPLED RECEPTORS FAMILY 1 PROFILE DOMAIN-CONTAINING PROTEIN"/>
    <property type="match status" value="1"/>
</dbReference>
<keyword evidence="5 9" id="KW-0472">Membrane</keyword>
<dbReference type="PANTHER" id="PTHR24243">
    <property type="entry name" value="G-PROTEIN COUPLED RECEPTOR"/>
    <property type="match status" value="1"/>
</dbReference>
<protein>
    <recommendedName>
        <fullName evidence="10">G-protein coupled receptors family 1 profile domain-containing protein</fullName>
    </recommendedName>
</protein>
<evidence type="ECO:0000256" key="6">
    <source>
        <dbReference type="ARBA" id="ARBA00023170"/>
    </source>
</evidence>
<proteinExistence type="predicted"/>
<evidence type="ECO:0000313" key="11">
    <source>
        <dbReference type="EMBL" id="PVD35593.1"/>
    </source>
</evidence>
<evidence type="ECO:0000256" key="7">
    <source>
        <dbReference type="ARBA" id="ARBA00023224"/>
    </source>
</evidence>
<keyword evidence="12" id="KW-1185">Reference proteome</keyword>
<organism evidence="11 12">
    <name type="scientific">Pomacea canaliculata</name>
    <name type="common">Golden apple snail</name>
    <dbReference type="NCBI Taxonomy" id="400727"/>
    <lineage>
        <taxon>Eukaryota</taxon>
        <taxon>Metazoa</taxon>
        <taxon>Spiralia</taxon>
        <taxon>Lophotrochozoa</taxon>
        <taxon>Mollusca</taxon>
        <taxon>Gastropoda</taxon>
        <taxon>Caenogastropoda</taxon>
        <taxon>Architaenioglossa</taxon>
        <taxon>Ampullarioidea</taxon>
        <taxon>Ampullariidae</taxon>
        <taxon>Pomacea</taxon>
    </lineage>
</organism>
<gene>
    <name evidence="11" type="ORF">C0Q70_02556</name>
</gene>
<keyword evidence="4" id="KW-0297">G-protein coupled receptor</keyword>
<dbReference type="EMBL" id="PZQS01000002">
    <property type="protein sequence ID" value="PVD35593.1"/>
    <property type="molecule type" value="Genomic_DNA"/>
</dbReference>
<dbReference type="Gene3D" id="1.20.1070.10">
    <property type="entry name" value="Rhodopsin 7-helix transmembrane proteins"/>
    <property type="match status" value="1"/>
</dbReference>
<dbReference type="PROSITE" id="PS50262">
    <property type="entry name" value="G_PROTEIN_RECEP_F1_2"/>
    <property type="match status" value="1"/>
</dbReference>
<comment type="subcellular location">
    <subcellularLocation>
        <location evidence="1">Membrane</location>
        <topology evidence="1">Multi-pass membrane protein</topology>
    </subcellularLocation>
</comment>
<keyword evidence="7" id="KW-0807">Transducer</keyword>
<evidence type="ECO:0000256" key="8">
    <source>
        <dbReference type="SAM" id="MobiDB-lite"/>
    </source>
</evidence>
<dbReference type="Proteomes" id="UP000245119">
    <property type="component" value="Linkage Group LG2"/>
</dbReference>
<feature type="compositionally biased region" description="Basic and acidic residues" evidence="8">
    <location>
        <begin position="191"/>
        <end position="217"/>
    </location>
</feature>
<comment type="caution">
    <text evidence="11">The sequence shown here is derived from an EMBL/GenBank/DDBJ whole genome shotgun (WGS) entry which is preliminary data.</text>
</comment>
<dbReference type="Pfam" id="PF00001">
    <property type="entry name" value="7tm_1"/>
    <property type="match status" value="1"/>
</dbReference>
<dbReference type="OrthoDB" id="9990906at2759"/>
<evidence type="ECO:0000259" key="10">
    <source>
        <dbReference type="PROSITE" id="PS50262"/>
    </source>
</evidence>
<keyword evidence="2 9" id="KW-0812">Transmembrane</keyword>
<dbReference type="AlphaFoldDB" id="A0A2T7PQ87"/>
<keyword evidence="3 9" id="KW-1133">Transmembrane helix</keyword>
<feature type="transmembrane region" description="Helical" evidence="9">
    <location>
        <begin position="140"/>
        <end position="160"/>
    </location>
</feature>
<feature type="transmembrane region" description="Helical" evidence="9">
    <location>
        <begin position="56"/>
        <end position="79"/>
    </location>
</feature>
<feature type="transmembrane region" description="Helical" evidence="9">
    <location>
        <begin position="241"/>
        <end position="265"/>
    </location>
</feature>
<evidence type="ECO:0000256" key="1">
    <source>
        <dbReference type="ARBA" id="ARBA00004141"/>
    </source>
</evidence>
<evidence type="ECO:0000256" key="4">
    <source>
        <dbReference type="ARBA" id="ARBA00023040"/>
    </source>
</evidence>
<name>A0A2T7PQ87_POMCA</name>
<dbReference type="GO" id="GO:0005886">
    <property type="term" value="C:plasma membrane"/>
    <property type="evidence" value="ECO:0007669"/>
    <property type="project" value="TreeGrafter"/>
</dbReference>
<evidence type="ECO:0000256" key="5">
    <source>
        <dbReference type="ARBA" id="ARBA00023136"/>
    </source>
</evidence>
<accession>A0A2T7PQ87</accession>
<feature type="domain" description="G-protein coupled receptors family 1 profile" evidence="10">
    <location>
        <begin position="36"/>
        <end position="174"/>
    </location>
</feature>
<evidence type="ECO:0000256" key="2">
    <source>
        <dbReference type="ARBA" id="ARBA00022692"/>
    </source>
</evidence>
<dbReference type="InterPro" id="IPR000276">
    <property type="entry name" value="GPCR_Rhodpsn"/>
</dbReference>
<evidence type="ECO:0000256" key="9">
    <source>
        <dbReference type="SAM" id="Phobius"/>
    </source>
</evidence>
<keyword evidence="6" id="KW-0675">Receptor</keyword>
<sequence>MHNATRLEPSYYSAYQAADAVNRYIPPLLIIVGSFVNILTIRIMRTNYFRKVSTSLYMIAGSVNDTMGLCIPLLTHWLFLNHPGIFPRNEQSVAMCRFFNFYGFGNTDITILLTAAMTSDRAYAIHWPVRAATEDLRTRAKVVIGVILAIVVAKNIPLLFSSDMSDPNHTERLCVLAANGTSLNTSVQKKTHNDSNDNDHQTSTDMDNKADDREDWMCGHPGSAEAGKGQQGSPSSRLRQISLMMVLESFTMLVLSYPFSCYLLLTSEVSGACQPLSTNIQYGIHRQPQPNTSKSLN</sequence>
<reference evidence="11 12" key="1">
    <citation type="submission" date="2018-04" db="EMBL/GenBank/DDBJ databases">
        <title>The genome of golden apple snail Pomacea canaliculata provides insight into stress tolerance and invasive adaptation.</title>
        <authorList>
            <person name="Liu C."/>
            <person name="Liu B."/>
            <person name="Ren Y."/>
            <person name="Zhang Y."/>
            <person name="Wang H."/>
            <person name="Li S."/>
            <person name="Jiang F."/>
            <person name="Yin L."/>
            <person name="Zhang G."/>
            <person name="Qian W."/>
            <person name="Fan W."/>
        </authorList>
    </citation>
    <scope>NUCLEOTIDE SEQUENCE [LARGE SCALE GENOMIC DNA]</scope>
    <source>
        <strain evidence="11">SZHN2017</strain>
        <tissue evidence="11">Muscle</tissue>
    </source>
</reference>
<evidence type="ECO:0000313" key="12">
    <source>
        <dbReference type="Proteomes" id="UP000245119"/>
    </source>
</evidence>
<dbReference type="SUPFAM" id="SSF81321">
    <property type="entry name" value="Family A G protein-coupled receptor-like"/>
    <property type="match status" value="1"/>
</dbReference>
<feature type="transmembrane region" description="Helical" evidence="9">
    <location>
        <begin position="24"/>
        <end position="44"/>
    </location>
</feature>
<dbReference type="GO" id="GO:0004930">
    <property type="term" value="F:G protein-coupled receptor activity"/>
    <property type="evidence" value="ECO:0007669"/>
    <property type="project" value="UniProtKB-KW"/>
</dbReference>